<dbReference type="AlphaFoldDB" id="A0A0E9X7G1"/>
<dbReference type="EMBL" id="GBXM01010812">
    <property type="protein sequence ID" value="JAH97765.1"/>
    <property type="molecule type" value="Transcribed_RNA"/>
</dbReference>
<reference evidence="1" key="1">
    <citation type="submission" date="2014-11" db="EMBL/GenBank/DDBJ databases">
        <authorList>
            <person name="Amaro Gonzalez C."/>
        </authorList>
    </citation>
    <scope>NUCLEOTIDE SEQUENCE</scope>
</reference>
<accession>A0A0E9X7G1</accession>
<name>A0A0E9X7G1_ANGAN</name>
<evidence type="ECO:0000313" key="1">
    <source>
        <dbReference type="EMBL" id="JAH97765.1"/>
    </source>
</evidence>
<proteinExistence type="predicted"/>
<reference evidence="1" key="2">
    <citation type="journal article" date="2015" name="Fish Shellfish Immunol.">
        <title>Early steps in the European eel (Anguilla anguilla)-Vibrio vulnificus interaction in the gills: Role of the RtxA13 toxin.</title>
        <authorList>
            <person name="Callol A."/>
            <person name="Pajuelo D."/>
            <person name="Ebbesson L."/>
            <person name="Teles M."/>
            <person name="MacKenzie S."/>
            <person name="Amaro C."/>
        </authorList>
    </citation>
    <scope>NUCLEOTIDE SEQUENCE</scope>
</reference>
<protein>
    <submittedName>
        <fullName evidence="1">Uncharacterized protein</fullName>
    </submittedName>
</protein>
<organism evidence="1">
    <name type="scientific">Anguilla anguilla</name>
    <name type="common">European freshwater eel</name>
    <name type="synonym">Muraena anguilla</name>
    <dbReference type="NCBI Taxonomy" id="7936"/>
    <lineage>
        <taxon>Eukaryota</taxon>
        <taxon>Metazoa</taxon>
        <taxon>Chordata</taxon>
        <taxon>Craniata</taxon>
        <taxon>Vertebrata</taxon>
        <taxon>Euteleostomi</taxon>
        <taxon>Actinopterygii</taxon>
        <taxon>Neopterygii</taxon>
        <taxon>Teleostei</taxon>
        <taxon>Anguilliformes</taxon>
        <taxon>Anguillidae</taxon>
        <taxon>Anguilla</taxon>
    </lineage>
</organism>
<sequence>MLHLSTLYWPCSDSNFLKNKPSSSACLTLLHPYQHPQQAGLLCPSALYTRAKYPCCKYPCCVSCFMFLLPATLEWKEV</sequence>